<dbReference type="InterPro" id="IPR003716">
    <property type="entry name" value="DNA-dir_RNA_pol_omega"/>
</dbReference>
<evidence type="ECO:0000313" key="13">
    <source>
        <dbReference type="Proteomes" id="UP000012040"/>
    </source>
</evidence>
<evidence type="ECO:0000256" key="10">
    <source>
        <dbReference type="ARBA" id="ARBA00048552"/>
    </source>
</evidence>
<evidence type="ECO:0000256" key="8">
    <source>
        <dbReference type="ARBA" id="ARBA00029924"/>
    </source>
</evidence>
<dbReference type="GO" id="GO:0003899">
    <property type="term" value="F:DNA-directed RNA polymerase activity"/>
    <property type="evidence" value="ECO:0007669"/>
    <property type="project" value="UniProtKB-UniRule"/>
</dbReference>
<keyword evidence="5 11" id="KW-0808">Transferase</keyword>
<proteinExistence type="inferred from homology"/>
<name>M4V954_9BACT</name>
<dbReference type="AlphaFoldDB" id="M4V954"/>
<dbReference type="OrthoDB" id="5296024at2"/>
<dbReference type="PATRIC" id="fig|1184267.3.peg.1554"/>
<dbReference type="GO" id="GO:0003677">
    <property type="term" value="F:DNA binding"/>
    <property type="evidence" value="ECO:0007669"/>
    <property type="project" value="UniProtKB-UniRule"/>
</dbReference>
<dbReference type="RefSeq" id="WP_015470243.1">
    <property type="nucleotide sequence ID" value="NC_020813.1"/>
</dbReference>
<dbReference type="NCBIfam" id="TIGR00690">
    <property type="entry name" value="rpoZ"/>
    <property type="match status" value="1"/>
</dbReference>
<keyword evidence="6 11" id="KW-0548">Nucleotidyltransferase</keyword>
<comment type="subunit">
    <text evidence="11">The RNAP catalytic core consists of 2 alpha, 1 beta, 1 beta' and 1 omega subunit. When a sigma factor is associated with the core the holoenzyme is formed, which can initiate transcription.</text>
</comment>
<evidence type="ECO:0000256" key="9">
    <source>
        <dbReference type="ARBA" id="ARBA00030998"/>
    </source>
</evidence>
<dbReference type="EMBL" id="CP003537">
    <property type="protein sequence ID" value="AGH95753.1"/>
    <property type="molecule type" value="Genomic_DNA"/>
</dbReference>
<accession>M4V954</accession>
<organism evidence="12 13">
    <name type="scientific">Pseudobdellovibrio exovorus JSS</name>
    <dbReference type="NCBI Taxonomy" id="1184267"/>
    <lineage>
        <taxon>Bacteria</taxon>
        <taxon>Pseudomonadati</taxon>
        <taxon>Bdellovibrionota</taxon>
        <taxon>Bdellovibrionia</taxon>
        <taxon>Bdellovibrionales</taxon>
        <taxon>Pseudobdellovibrionaceae</taxon>
        <taxon>Pseudobdellovibrio</taxon>
    </lineage>
</organism>
<evidence type="ECO:0000256" key="3">
    <source>
        <dbReference type="ARBA" id="ARBA00013725"/>
    </source>
</evidence>
<comment type="function">
    <text evidence="11">Promotes RNA polymerase assembly. Latches the N- and C-terminal regions of the beta' subunit thereby facilitating its interaction with the beta and alpha subunits.</text>
</comment>
<dbReference type="Gene3D" id="3.90.940.10">
    <property type="match status" value="1"/>
</dbReference>
<evidence type="ECO:0000256" key="4">
    <source>
        <dbReference type="ARBA" id="ARBA00022478"/>
    </source>
</evidence>
<dbReference type="Proteomes" id="UP000012040">
    <property type="component" value="Chromosome"/>
</dbReference>
<dbReference type="PANTHER" id="PTHR34476:SF1">
    <property type="entry name" value="DNA-DIRECTED RNA POLYMERASE SUBUNIT OMEGA"/>
    <property type="match status" value="1"/>
</dbReference>
<evidence type="ECO:0000256" key="5">
    <source>
        <dbReference type="ARBA" id="ARBA00022679"/>
    </source>
</evidence>
<evidence type="ECO:0000256" key="11">
    <source>
        <dbReference type="HAMAP-Rule" id="MF_00366"/>
    </source>
</evidence>
<dbReference type="SUPFAM" id="SSF63562">
    <property type="entry name" value="RPB6/omega subunit-like"/>
    <property type="match status" value="1"/>
</dbReference>
<gene>
    <name evidence="11" type="primary">rpoZ</name>
    <name evidence="12" type="ORF">A11Q_1537</name>
</gene>
<dbReference type="EC" id="2.7.7.6" evidence="2 11"/>
<evidence type="ECO:0000313" key="12">
    <source>
        <dbReference type="EMBL" id="AGH95753.1"/>
    </source>
</evidence>
<evidence type="ECO:0000256" key="7">
    <source>
        <dbReference type="ARBA" id="ARBA00023163"/>
    </source>
</evidence>
<evidence type="ECO:0000256" key="2">
    <source>
        <dbReference type="ARBA" id="ARBA00012418"/>
    </source>
</evidence>
<dbReference type="HOGENOM" id="CLU_125406_5_3_7"/>
<keyword evidence="7 11" id="KW-0804">Transcription</keyword>
<reference evidence="12 13" key="1">
    <citation type="journal article" date="2013" name="ISME J.">
        <title>By their genes ye shall know them: genomic signatures of predatory bacteria.</title>
        <authorList>
            <person name="Pasternak Z."/>
            <person name="Pietrokovski S."/>
            <person name="Rotem O."/>
            <person name="Gophna U."/>
            <person name="Lurie-Weinberger M.N."/>
            <person name="Jurkevitch E."/>
        </authorList>
    </citation>
    <scope>NUCLEOTIDE SEQUENCE [LARGE SCALE GENOMIC DNA]</scope>
    <source>
        <strain evidence="12 13">JSS</strain>
    </source>
</reference>
<keyword evidence="4 11" id="KW-0240">DNA-directed RNA polymerase</keyword>
<dbReference type="PANTHER" id="PTHR34476">
    <property type="entry name" value="DNA-DIRECTED RNA POLYMERASE SUBUNIT OMEGA"/>
    <property type="match status" value="1"/>
</dbReference>
<dbReference type="GO" id="GO:0006351">
    <property type="term" value="P:DNA-templated transcription"/>
    <property type="evidence" value="ECO:0007669"/>
    <property type="project" value="UniProtKB-UniRule"/>
</dbReference>
<dbReference type="STRING" id="1184267.A11Q_1537"/>
<dbReference type="InterPro" id="IPR036161">
    <property type="entry name" value="RPB6/omega-like_sf"/>
</dbReference>
<protein>
    <recommendedName>
        <fullName evidence="3 11">DNA-directed RNA polymerase subunit omega</fullName>
        <shortName evidence="11">RNAP omega subunit</shortName>
        <ecNumber evidence="2 11">2.7.7.6</ecNumber>
    </recommendedName>
    <alternativeName>
        <fullName evidence="9 11">RNA polymerase omega subunit</fullName>
    </alternativeName>
    <alternativeName>
        <fullName evidence="8 11">Transcriptase subunit omega</fullName>
    </alternativeName>
</protein>
<dbReference type="Pfam" id="PF01192">
    <property type="entry name" value="RNA_pol_Rpb6"/>
    <property type="match status" value="1"/>
</dbReference>
<keyword evidence="13" id="KW-1185">Reference proteome</keyword>
<dbReference type="KEGG" id="bex:A11Q_1537"/>
<comment type="similarity">
    <text evidence="1 11">Belongs to the RNA polymerase subunit omega family.</text>
</comment>
<dbReference type="InterPro" id="IPR006110">
    <property type="entry name" value="Pol_omega/Rpo6/RPB6"/>
</dbReference>
<evidence type="ECO:0000256" key="1">
    <source>
        <dbReference type="ARBA" id="ARBA00006711"/>
    </source>
</evidence>
<dbReference type="eggNOG" id="COG1758">
    <property type="taxonomic scope" value="Bacteria"/>
</dbReference>
<comment type="catalytic activity">
    <reaction evidence="10 11">
        <text>RNA(n) + a ribonucleoside 5'-triphosphate = RNA(n+1) + diphosphate</text>
        <dbReference type="Rhea" id="RHEA:21248"/>
        <dbReference type="Rhea" id="RHEA-COMP:14527"/>
        <dbReference type="Rhea" id="RHEA-COMP:17342"/>
        <dbReference type="ChEBI" id="CHEBI:33019"/>
        <dbReference type="ChEBI" id="CHEBI:61557"/>
        <dbReference type="ChEBI" id="CHEBI:140395"/>
        <dbReference type="EC" id="2.7.7.6"/>
    </reaction>
</comment>
<evidence type="ECO:0000256" key="6">
    <source>
        <dbReference type="ARBA" id="ARBA00022695"/>
    </source>
</evidence>
<dbReference type="SMART" id="SM01409">
    <property type="entry name" value="RNA_pol_Rpb6"/>
    <property type="match status" value="1"/>
</dbReference>
<dbReference type="HAMAP" id="MF_00366">
    <property type="entry name" value="RNApol_bact_RpoZ"/>
    <property type="match status" value="1"/>
</dbReference>
<sequence length="79" mass="8781">MARVTVEDCMDKVPNRFALVLLVAKRAKQLLKGSDCTVATKNNKYIVNSLREVAIGNVGFESKIDPQTAQTEMLKDLNK</sequence>
<dbReference type="GO" id="GO:0000428">
    <property type="term" value="C:DNA-directed RNA polymerase complex"/>
    <property type="evidence" value="ECO:0007669"/>
    <property type="project" value="UniProtKB-KW"/>
</dbReference>